<reference evidence="2 3" key="1">
    <citation type="journal article" date="2018" name="Nat. Ecol. Evol.">
        <title>Shark genomes provide insights into elasmobranch evolution and the origin of vertebrates.</title>
        <authorList>
            <person name="Hara Y"/>
            <person name="Yamaguchi K"/>
            <person name="Onimaru K"/>
            <person name="Kadota M"/>
            <person name="Koyanagi M"/>
            <person name="Keeley SD"/>
            <person name="Tatsumi K"/>
            <person name="Tanaka K"/>
            <person name="Motone F"/>
            <person name="Kageyama Y"/>
            <person name="Nozu R"/>
            <person name="Adachi N"/>
            <person name="Nishimura O"/>
            <person name="Nakagawa R"/>
            <person name="Tanegashima C"/>
            <person name="Kiyatake I"/>
            <person name="Matsumoto R"/>
            <person name="Murakumo K"/>
            <person name="Nishida K"/>
            <person name="Terakita A"/>
            <person name="Kuratani S"/>
            <person name="Sato K"/>
            <person name="Hyodo S Kuraku.S."/>
        </authorList>
    </citation>
    <scope>NUCLEOTIDE SEQUENCE [LARGE SCALE GENOMIC DNA]</scope>
</reference>
<dbReference type="AlphaFoldDB" id="A0A401U0V6"/>
<gene>
    <name evidence="2" type="ORF">chiPu_0032772</name>
</gene>
<protein>
    <submittedName>
        <fullName evidence="2">Uncharacterized protein</fullName>
    </submittedName>
</protein>
<comment type="caution">
    <text evidence="2">The sequence shown here is derived from an EMBL/GenBank/DDBJ whole genome shotgun (WGS) entry which is preliminary data.</text>
</comment>
<evidence type="ECO:0000256" key="1">
    <source>
        <dbReference type="SAM" id="MobiDB-lite"/>
    </source>
</evidence>
<sequence>MGTLPSGKRYAQAEPALYPLVVPQISAVCAQCGLVVPMAAGPERRGPADPQAGETRRQSNAGAPPAGRGELHLLADH</sequence>
<feature type="non-terminal residue" evidence="2">
    <location>
        <position position="77"/>
    </location>
</feature>
<accession>A0A401U0V6</accession>
<proteinExistence type="predicted"/>
<name>A0A401U0V6_CHIPU</name>
<evidence type="ECO:0000313" key="2">
    <source>
        <dbReference type="EMBL" id="GCC48522.1"/>
    </source>
</evidence>
<feature type="region of interest" description="Disordered" evidence="1">
    <location>
        <begin position="39"/>
        <end position="77"/>
    </location>
</feature>
<evidence type="ECO:0000313" key="3">
    <source>
        <dbReference type="Proteomes" id="UP000287033"/>
    </source>
</evidence>
<dbReference type="EMBL" id="BEZZ01245553">
    <property type="protein sequence ID" value="GCC48522.1"/>
    <property type="molecule type" value="Genomic_DNA"/>
</dbReference>
<keyword evidence="3" id="KW-1185">Reference proteome</keyword>
<dbReference type="Proteomes" id="UP000287033">
    <property type="component" value="Unassembled WGS sequence"/>
</dbReference>
<organism evidence="2 3">
    <name type="scientific">Chiloscyllium punctatum</name>
    <name type="common">Brownbanded bambooshark</name>
    <name type="synonym">Hemiscyllium punctatum</name>
    <dbReference type="NCBI Taxonomy" id="137246"/>
    <lineage>
        <taxon>Eukaryota</taxon>
        <taxon>Metazoa</taxon>
        <taxon>Chordata</taxon>
        <taxon>Craniata</taxon>
        <taxon>Vertebrata</taxon>
        <taxon>Chondrichthyes</taxon>
        <taxon>Elasmobranchii</taxon>
        <taxon>Galeomorphii</taxon>
        <taxon>Galeoidea</taxon>
        <taxon>Orectolobiformes</taxon>
        <taxon>Hemiscylliidae</taxon>
        <taxon>Chiloscyllium</taxon>
    </lineage>
</organism>